<reference evidence="7" key="1">
    <citation type="submission" date="2018-05" db="EMBL/GenBank/DDBJ databases">
        <authorList>
            <person name="Lanie J.A."/>
            <person name="Ng W.-L."/>
            <person name="Kazmierczak K.M."/>
            <person name="Andrzejewski T.M."/>
            <person name="Davidsen T.M."/>
            <person name="Wayne K.J."/>
            <person name="Tettelin H."/>
            <person name="Glass J.I."/>
            <person name="Rusch D."/>
            <person name="Podicherti R."/>
            <person name="Tsui H.-C.T."/>
            <person name="Winkler M.E."/>
        </authorList>
    </citation>
    <scope>NUCLEOTIDE SEQUENCE</scope>
</reference>
<feature type="transmembrane region" description="Helical" evidence="6">
    <location>
        <begin position="220"/>
        <end position="244"/>
    </location>
</feature>
<gene>
    <name evidence="7" type="ORF">METZ01_LOCUS127362</name>
</gene>
<dbReference type="AlphaFoldDB" id="A0A381YBX1"/>
<evidence type="ECO:0000256" key="4">
    <source>
        <dbReference type="ARBA" id="ARBA00022989"/>
    </source>
</evidence>
<comment type="subcellular location">
    <subcellularLocation>
        <location evidence="1">Cell membrane</location>
        <topology evidence="1">Multi-pass membrane protein</topology>
    </subcellularLocation>
</comment>
<feature type="transmembrane region" description="Helical" evidence="6">
    <location>
        <begin position="111"/>
        <end position="129"/>
    </location>
</feature>
<protein>
    <recommendedName>
        <fullName evidence="8">Flippase-like domain-containing protein</fullName>
    </recommendedName>
</protein>
<sequence length="435" mass="45969">MPKALHPFHPFLPSRDRRCIAIKNRQPYADDLASLGCIVTGKRVGALLVTVKQKPNSGEVLAPRLMPLDNPFAAKIELGSGGIVEQWPAEEPIDVSHVTHRTPILGPMRAMLLKPVFLFVGGAAVLSYLVGRTGTATIGEYLNNLGIALVIPLFLVGVQHGLRAFAWRFPVRAMDLPLKYLDLWRARLGAEALGYLSFTGAIGAQTSKVLLLCKGISARAGAATVAVDAAASGIAGVLFVGTALLTCQPILGLPSLFAGIGGIFLGIGAGAWLLAGIWASQRRHHVELPDMTEEPTLKLEAARDSMRLIRVGLVRLHGIPFAMMIIIHFAGHLALAAATWSILPMLGINGNSILGLWFETGAKLGNTLGVLVPARLGVFEAGLAASANILDLNPAAGIAIGLVRRVIDTLWVAVGLSLTTLWPINLSGTSHASSK</sequence>
<evidence type="ECO:0000256" key="6">
    <source>
        <dbReference type="SAM" id="Phobius"/>
    </source>
</evidence>
<evidence type="ECO:0000256" key="1">
    <source>
        <dbReference type="ARBA" id="ARBA00004651"/>
    </source>
</evidence>
<feature type="transmembrane region" description="Helical" evidence="6">
    <location>
        <begin position="256"/>
        <end position="279"/>
    </location>
</feature>
<keyword evidence="3 6" id="KW-0812">Transmembrane</keyword>
<feature type="transmembrane region" description="Helical" evidence="6">
    <location>
        <begin position="141"/>
        <end position="162"/>
    </location>
</feature>
<proteinExistence type="predicted"/>
<dbReference type="Pfam" id="PF03706">
    <property type="entry name" value="LPG_synthase_TM"/>
    <property type="match status" value="1"/>
</dbReference>
<keyword evidence="5 6" id="KW-0472">Membrane</keyword>
<feature type="transmembrane region" description="Helical" evidence="6">
    <location>
        <begin position="313"/>
        <end position="331"/>
    </location>
</feature>
<evidence type="ECO:0000313" key="7">
    <source>
        <dbReference type="EMBL" id="SVA74508.1"/>
    </source>
</evidence>
<dbReference type="InterPro" id="IPR022791">
    <property type="entry name" value="L-PG_synthase/AglD"/>
</dbReference>
<organism evidence="7">
    <name type="scientific">marine metagenome</name>
    <dbReference type="NCBI Taxonomy" id="408172"/>
    <lineage>
        <taxon>unclassified sequences</taxon>
        <taxon>metagenomes</taxon>
        <taxon>ecological metagenomes</taxon>
    </lineage>
</organism>
<keyword evidence="2" id="KW-1003">Cell membrane</keyword>
<name>A0A381YBX1_9ZZZZ</name>
<evidence type="ECO:0000256" key="3">
    <source>
        <dbReference type="ARBA" id="ARBA00022692"/>
    </source>
</evidence>
<evidence type="ECO:0008006" key="8">
    <source>
        <dbReference type="Google" id="ProtNLM"/>
    </source>
</evidence>
<keyword evidence="4 6" id="KW-1133">Transmembrane helix</keyword>
<dbReference type="GO" id="GO:0005886">
    <property type="term" value="C:plasma membrane"/>
    <property type="evidence" value="ECO:0007669"/>
    <property type="project" value="UniProtKB-SubCell"/>
</dbReference>
<evidence type="ECO:0000256" key="5">
    <source>
        <dbReference type="ARBA" id="ARBA00023136"/>
    </source>
</evidence>
<dbReference type="EMBL" id="UINC01017860">
    <property type="protein sequence ID" value="SVA74508.1"/>
    <property type="molecule type" value="Genomic_DNA"/>
</dbReference>
<feature type="transmembrane region" description="Helical" evidence="6">
    <location>
        <begin position="337"/>
        <end position="358"/>
    </location>
</feature>
<accession>A0A381YBX1</accession>
<evidence type="ECO:0000256" key="2">
    <source>
        <dbReference type="ARBA" id="ARBA00022475"/>
    </source>
</evidence>